<proteinExistence type="predicted"/>
<dbReference type="EMBL" id="JBHSZH010000005">
    <property type="protein sequence ID" value="MFC7081189.1"/>
    <property type="molecule type" value="Genomic_DNA"/>
</dbReference>
<comment type="caution">
    <text evidence="2">The sequence shown here is derived from an EMBL/GenBank/DDBJ whole genome shotgun (WGS) entry which is preliminary data.</text>
</comment>
<dbReference type="AlphaFoldDB" id="A0ABD5WPQ1"/>
<feature type="region of interest" description="Disordered" evidence="1">
    <location>
        <begin position="350"/>
        <end position="404"/>
    </location>
</feature>
<keyword evidence="3" id="KW-1185">Reference proteome</keyword>
<organism evidence="2 3">
    <name type="scientific">Halorussus caseinilyticus</name>
    <dbReference type="NCBI Taxonomy" id="3034025"/>
    <lineage>
        <taxon>Archaea</taxon>
        <taxon>Methanobacteriati</taxon>
        <taxon>Methanobacteriota</taxon>
        <taxon>Stenosarchaea group</taxon>
        <taxon>Halobacteria</taxon>
        <taxon>Halobacteriales</taxon>
        <taxon>Haladaptataceae</taxon>
        <taxon>Halorussus</taxon>
    </lineage>
</organism>
<dbReference type="RefSeq" id="WP_276280891.1">
    <property type="nucleotide sequence ID" value="NZ_CP119809.1"/>
</dbReference>
<reference evidence="2 3" key="1">
    <citation type="journal article" date="2019" name="Int. J. Syst. Evol. Microbiol.">
        <title>The Global Catalogue of Microorganisms (GCM) 10K type strain sequencing project: providing services to taxonomists for standard genome sequencing and annotation.</title>
        <authorList>
            <consortium name="The Broad Institute Genomics Platform"/>
            <consortium name="The Broad Institute Genome Sequencing Center for Infectious Disease"/>
            <person name="Wu L."/>
            <person name="Ma J."/>
        </authorList>
    </citation>
    <scope>NUCLEOTIDE SEQUENCE [LARGE SCALE GENOMIC DNA]</scope>
    <source>
        <strain evidence="2 3">DT72</strain>
    </source>
</reference>
<dbReference type="GeneID" id="79302065"/>
<sequence>MNRRRVLETAFVGAASLLGVSRSATATSVCDSDALGVARRRTYDELAVGSVAPAHGGGYVLVNRGDSHPSPEVPVRVAVVDERGTVRQRREIALDVPEDARRANADVIRTEGGYAVATGSWFARLDADLSLEATGFASGYEPNGTTRLVELADGFTVAAELDRPNHVSVRVLGFDGDGEFRWSRSYGEENSKWLDFLLPDSDGGVVVGGRKPWLAGVAPDGTERWQTTVADAPPEVGYDATRDDEEFVLFGGSNALGLTESRSVEWRRSYDSLANASGGVLARTTDGGYLLAGLVALDRIGVVAADAEGRPCWSHEYEVVGDGAAYLADVVERAPGESLVVGSRRKGQNGWSMALSGAGTPTARTSTASSATTERRTASTDASETRATSTEATETQTSSTVPGFGVGAALLGTAGGLLARGATPSDGDDR</sequence>
<evidence type="ECO:0000313" key="3">
    <source>
        <dbReference type="Proteomes" id="UP001596407"/>
    </source>
</evidence>
<evidence type="ECO:0008006" key="4">
    <source>
        <dbReference type="Google" id="ProtNLM"/>
    </source>
</evidence>
<feature type="compositionally biased region" description="Low complexity" evidence="1">
    <location>
        <begin position="379"/>
        <end position="400"/>
    </location>
</feature>
<accession>A0ABD5WPQ1</accession>
<name>A0ABD5WPQ1_9EURY</name>
<evidence type="ECO:0000313" key="2">
    <source>
        <dbReference type="EMBL" id="MFC7081189.1"/>
    </source>
</evidence>
<evidence type="ECO:0000256" key="1">
    <source>
        <dbReference type="SAM" id="MobiDB-lite"/>
    </source>
</evidence>
<gene>
    <name evidence="2" type="ORF">ACFQJ6_14870</name>
</gene>
<dbReference type="Proteomes" id="UP001596407">
    <property type="component" value="Unassembled WGS sequence"/>
</dbReference>
<feature type="compositionally biased region" description="Low complexity" evidence="1">
    <location>
        <begin position="356"/>
        <end position="372"/>
    </location>
</feature>
<protein>
    <recommendedName>
        <fullName evidence="4">PGF-CTERM sorting domain-containing protein</fullName>
    </recommendedName>
</protein>